<protein>
    <submittedName>
        <fullName evidence="1">Uncharacterized protein</fullName>
    </submittedName>
</protein>
<dbReference type="AlphaFoldDB" id="A0A6P1W5L7"/>
<dbReference type="Proteomes" id="UP000464577">
    <property type="component" value="Chromosome"/>
</dbReference>
<dbReference type="KEGG" id="senf:GJR95_31325"/>
<dbReference type="RefSeq" id="WP_162389633.1">
    <property type="nucleotide sequence ID" value="NZ_CP045997.1"/>
</dbReference>
<sequence length="749" mass="80692">MSLPAKSITLTTGGFLTKGFTFSVLSNQAGHEEDQRDQQEDPLFVADYDNQPFVAGVVYRFLGYHPVYMADQELVRVVFKETGGYDFLDPNENPGSGDVGNGSTNGVTFLPGTGKNGQFWGVLKIGNAYYAVPDDPTLQIVTQNGAHTTIMPFFKGGINAILPTPPPGTPVANVLIGNDGILYRSTEVTLPTEVITWTVLEQYIEEDDDVVDPPDPPPFTKKSAMDVNDCEQLAGWGYNSQVIPAVVTITVDGVFEANVTAQRVRTDVRDALIAAGIQTDNTVFGFNYMKPAKYHDGVQHAWRVFVDGVEAVDYNVPKEKTCAAPVVPDVPYEMFIKQSLINSVNKGGDSKTVTLIQVWSDWSETAYAGSLVPVWGISGVPAGIVAVPYDPAKTLDVAATNDATVSDFVITCSLTLPQTVQVITVGCTRPGGLTTYNASYHFIPTGGFSDPPYPTLDEANDTAGEAFDNTRPGNLDMFIIQAANLNVGTDVYLGNGTSCEKAGDNIYAVFDSQGGNTVKKAIQVVGGKIVAVKDSTYTTPVTPPSEVGATAINVIFSTISSSTNLVIDYEMKVKCVTAGLTISNQFVTNNPATSARFLDGLTVETASVIASPYKSFRNTTSNSKYYSFALSLKRLKALYPTATVIDFDLTVKRKFASGTTYDADSRYRVTQVNFSNHRSYGIVSIPLNDNTGVDYDYNGISQDGVQKKYLGDSVQGVLIPADVDFVIGRWSVNLANNTATFTETVEPTP</sequence>
<gene>
    <name evidence="1" type="ORF">GJR95_31325</name>
</gene>
<accession>A0A6P1W5L7</accession>
<evidence type="ECO:0000313" key="1">
    <source>
        <dbReference type="EMBL" id="QHV99230.1"/>
    </source>
</evidence>
<proteinExistence type="predicted"/>
<keyword evidence="2" id="KW-1185">Reference proteome</keyword>
<name>A0A6P1W5L7_9BACT</name>
<dbReference type="EMBL" id="CP045997">
    <property type="protein sequence ID" value="QHV99230.1"/>
    <property type="molecule type" value="Genomic_DNA"/>
</dbReference>
<evidence type="ECO:0000313" key="2">
    <source>
        <dbReference type="Proteomes" id="UP000464577"/>
    </source>
</evidence>
<reference evidence="1 2" key="1">
    <citation type="submission" date="2019-11" db="EMBL/GenBank/DDBJ databases">
        <title>Spirosoma endbachense sp. nov., isolated from a natural salt meadow.</title>
        <authorList>
            <person name="Rojas J."/>
            <person name="Ambika Manirajan B."/>
            <person name="Ratering S."/>
            <person name="Suarez C."/>
            <person name="Geissler-Plaum R."/>
            <person name="Schnell S."/>
        </authorList>
    </citation>
    <scope>NUCLEOTIDE SEQUENCE [LARGE SCALE GENOMIC DNA]</scope>
    <source>
        <strain evidence="1 2">I-24</strain>
    </source>
</reference>
<organism evidence="1 2">
    <name type="scientific">Spirosoma endbachense</name>
    <dbReference type="NCBI Taxonomy" id="2666025"/>
    <lineage>
        <taxon>Bacteria</taxon>
        <taxon>Pseudomonadati</taxon>
        <taxon>Bacteroidota</taxon>
        <taxon>Cytophagia</taxon>
        <taxon>Cytophagales</taxon>
        <taxon>Cytophagaceae</taxon>
        <taxon>Spirosoma</taxon>
    </lineage>
</organism>